<evidence type="ECO:0000313" key="1">
    <source>
        <dbReference type="EMBL" id="CAG6498250.1"/>
    </source>
</evidence>
<organism evidence="1">
    <name type="scientific">Culex pipiens</name>
    <name type="common">House mosquito</name>
    <dbReference type="NCBI Taxonomy" id="7175"/>
    <lineage>
        <taxon>Eukaryota</taxon>
        <taxon>Metazoa</taxon>
        <taxon>Ecdysozoa</taxon>
        <taxon>Arthropoda</taxon>
        <taxon>Hexapoda</taxon>
        <taxon>Insecta</taxon>
        <taxon>Pterygota</taxon>
        <taxon>Neoptera</taxon>
        <taxon>Endopterygota</taxon>
        <taxon>Diptera</taxon>
        <taxon>Nematocera</taxon>
        <taxon>Culicoidea</taxon>
        <taxon>Culicidae</taxon>
        <taxon>Culicinae</taxon>
        <taxon>Culicini</taxon>
        <taxon>Culex</taxon>
        <taxon>Culex</taxon>
    </lineage>
</organism>
<proteinExistence type="predicted"/>
<dbReference type="EMBL" id="HBUE01143963">
    <property type="protein sequence ID" value="CAG6502052.1"/>
    <property type="molecule type" value="Transcribed_RNA"/>
</dbReference>
<protein>
    <submittedName>
        <fullName evidence="1">(northern house mosquito) hypothetical protein</fullName>
    </submittedName>
</protein>
<dbReference type="AlphaFoldDB" id="A0A8D8CVY3"/>
<sequence length="126" mass="13899">MGLNDAILDCFSWLCSSGWLSGKPPTVGVKWVAVWLGTGSTGPQILILHWGAVLIVKHIAVITFFGLSTDTQIVTGLELWENWRGLPESSGSTYQTIGVVTRVTGQVERCRLISWSIFQDRFIESC</sequence>
<dbReference type="EMBL" id="HBUE01134880">
    <property type="protein sequence ID" value="CAG6498250.1"/>
    <property type="molecule type" value="Transcribed_RNA"/>
</dbReference>
<dbReference type="EMBL" id="HBUE01248792">
    <property type="protein sequence ID" value="CAG6553288.1"/>
    <property type="molecule type" value="Transcribed_RNA"/>
</dbReference>
<accession>A0A8D8CVY3</accession>
<reference evidence="1" key="1">
    <citation type="submission" date="2021-05" db="EMBL/GenBank/DDBJ databases">
        <authorList>
            <person name="Alioto T."/>
            <person name="Alioto T."/>
            <person name="Gomez Garrido J."/>
        </authorList>
    </citation>
    <scope>NUCLEOTIDE SEQUENCE</scope>
</reference>
<name>A0A8D8CVY3_CULPI</name>